<evidence type="ECO:0000256" key="1">
    <source>
        <dbReference type="SAM" id="MobiDB-lite"/>
    </source>
</evidence>
<dbReference type="KEGG" id="jte:ASJ30_03075"/>
<dbReference type="InterPro" id="IPR025339">
    <property type="entry name" value="DUF4245"/>
</dbReference>
<dbReference type="Proteomes" id="UP000182938">
    <property type="component" value="Chromosome"/>
</dbReference>
<evidence type="ECO:0000313" key="2">
    <source>
        <dbReference type="EMBL" id="APH00640.1"/>
    </source>
</evidence>
<dbReference type="AlphaFoldDB" id="A0A1L3ME90"/>
<gene>
    <name evidence="2" type="ORF">ASJ30_03075</name>
</gene>
<organism evidence="2 3">
    <name type="scientific">Janibacter indicus</name>
    <dbReference type="NCBI Taxonomy" id="857417"/>
    <lineage>
        <taxon>Bacteria</taxon>
        <taxon>Bacillati</taxon>
        <taxon>Actinomycetota</taxon>
        <taxon>Actinomycetes</taxon>
        <taxon>Micrococcales</taxon>
        <taxon>Intrasporangiaceae</taxon>
        <taxon>Janibacter</taxon>
    </lineage>
</organism>
<proteinExistence type="predicted"/>
<dbReference type="EMBL" id="CP013290">
    <property type="protein sequence ID" value="APH00640.1"/>
    <property type="molecule type" value="Genomic_DNA"/>
</dbReference>
<name>A0A1L3ME90_9MICO</name>
<protein>
    <recommendedName>
        <fullName evidence="4">DUF4245 domain-containing protein</fullName>
    </recommendedName>
</protein>
<keyword evidence="3" id="KW-1185">Reference proteome</keyword>
<evidence type="ECO:0008006" key="4">
    <source>
        <dbReference type="Google" id="ProtNLM"/>
    </source>
</evidence>
<evidence type="ECO:0000313" key="3">
    <source>
        <dbReference type="Proteomes" id="UP000182938"/>
    </source>
</evidence>
<reference evidence="2 3" key="1">
    <citation type="submission" date="2015-11" db="EMBL/GenBank/DDBJ databases">
        <authorList>
            <person name="Zhang Y."/>
            <person name="Guo Z."/>
        </authorList>
    </citation>
    <scope>NUCLEOTIDE SEQUENCE [LARGE SCALE GENOMIC DNA]</scope>
    <source>
        <strain evidence="2 3">YFY001</strain>
    </source>
</reference>
<sequence length="238" mass="25298">MARATMDVMSSAPGDQAETPTTSASEREPTPAELAAQQGVPARGASHYAKGTSANMMRSMLVIVGIGLALFLVTARPNSVTPESVDVASAAQYRGGQAGQPFAYAEGLPDGWVATSVRYARSKGDVMVWNAGYTTPDAQYVSVQQAVDPGQDWVDTQTNQGRVIGRIETDDGTRWVQRDREGKVQRSLVHVPDDRTELTTLVTGTGSWEQLEEFAEHLTPAKVTKAGSSPSVSTSPAS</sequence>
<feature type="region of interest" description="Disordered" evidence="1">
    <location>
        <begin position="1"/>
        <end position="46"/>
    </location>
</feature>
<accession>A0A1L3ME90</accession>
<dbReference type="Pfam" id="PF14030">
    <property type="entry name" value="DUF4245"/>
    <property type="match status" value="1"/>
</dbReference>